<dbReference type="Pfam" id="PF01118">
    <property type="entry name" value="Semialdhyde_dh"/>
    <property type="match status" value="1"/>
</dbReference>
<dbReference type="GO" id="GO:0005737">
    <property type="term" value="C:cytoplasm"/>
    <property type="evidence" value="ECO:0007669"/>
    <property type="project" value="UniProtKB-SubCell"/>
</dbReference>
<dbReference type="Gene3D" id="3.30.360.10">
    <property type="entry name" value="Dihydrodipicolinate Reductase, domain 2"/>
    <property type="match status" value="1"/>
</dbReference>
<comment type="pathway">
    <text evidence="1 7">Amino-acid biosynthesis; L-arginine biosynthesis; N(2)-acetyl-L-ornithine from L-glutamate: step 3/4.</text>
</comment>
<dbReference type="CDD" id="cd17895">
    <property type="entry name" value="AGPR_1_N"/>
    <property type="match status" value="1"/>
</dbReference>
<dbReference type="GO" id="GO:0003942">
    <property type="term" value="F:N-acetyl-gamma-glutamyl-phosphate reductase activity"/>
    <property type="evidence" value="ECO:0007669"/>
    <property type="project" value="UniProtKB-UniRule"/>
</dbReference>
<evidence type="ECO:0000256" key="4">
    <source>
        <dbReference type="ARBA" id="ARBA00022857"/>
    </source>
</evidence>
<name>A0A0R1SDH9_9LACO</name>
<dbReference type="AlphaFoldDB" id="A0A0R1SDH9"/>
<keyword evidence="4 7" id="KW-0521">NADP</keyword>
<gene>
    <name evidence="7" type="primary">argC</name>
    <name evidence="10" type="ORF">FC85_GL000189</name>
</gene>
<keyword evidence="2 7" id="KW-0055">Arginine biosynthesis</keyword>
<comment type="caution">
    <text evidence="10">The sequence shown here is derived from an EMBL/GenBank/DDBJ whole genome shotgun (WGS) entry which is preliminary data.</text>
</comment>
<dbReference type="Pfam" id="PF22698">
    <property type="entry name" value="Semialdhyde_dhC_1"/>
    <property type="match status" value="1"/>
</dbReference>
<dbReference type="InterPro" id="IPR000706">
    <property type="entry name" value="AGPR_type-1"/>
</dbReference>
<dbReference type="EMBL" id="AZEY01000068">
    <property type="protein sequence ID" value="KRL65364.1"/>
    <property type="molecule type" value="Genomic_DNA"/>
</dbReference>
<accession>A0A0R1SDH9</accession>
<dbReference type="PATRIC" id="fig|1423739.3.peg.198"/>
<dbReference type="InterPro" id="IPR050085">
    <property type="entry name" value="AGPR"/>
</dbReference>
<dbReference type="SMART" id="SM00859">
    <property type="entry name" value="Semialdhyde_dh"/>
    <property type="match status" value="1"/>
</dbReference>
<feature type="domain" description="Semialdehyde dehydrogenase NAD-binding" evidence="9">
    <location>
        <begin position="2"/>
        <end position="137"/>
    </location>
</feature>
<proteinExistence type="inferred from homology"/>
<dbReference type="GO" id="GO:0070401">
    <property type="term" value="F:NADP+ binding"/>
    <property type="evidence" value="ECO:0007669"/>
    <property type="project" value="InterPro"/>
</dbReference>
<dbReference type="SUPFAM" id="SSF55347">
    <property type="entry name" value="Glyceraldehyde-3-phosphate dehydrogenase-like, C-terminal domain"/>
    <property type="match status" value="1"/>
</dbReference>
<dbReference type="UniPathway" id="UPA00068">
    <property type="reaction ID" value="UER00108"/>
</dbReference>
<evidence type="ECO:0000313" key="11">
    <source>
        <dbReference type="Proteomes" id="UP000052013"/>
    </source>
</evidence>
<dbReference type="FunFam" id="3.30.360.10:FF:000014">
    <property type="entry name" value="N-acetyl-gamma-glutamyl-phosphate reductase"/>
    <property type="match status" value="1"/>
</dbReference>
<dbReference type="PANTHER" id="PTHR32338">
    <property type="entry name" value="N-ACETYL-GAMMA-GLUTAMYL-PHOSPHATE REDUCTASE, CHLOROPLASTIC-RELATED-RELATED"/>
    <property type="match status" value="1"/>
</dbReference>
<dbReference type="NCBIfam" id="TIGR01850">
    <property type="entry name" value="argC"/>
    <property type="match status" value="1"/>
</dbReference>
<keyword evidence="5 7" id="KW-0560">Oxidoreductase</keyword>
<evidence type="ECO:0000256" key="7">
    <source>
        <dbReference type="HAMAP-Rule" id="MF_00150"/>
    </source>
</evidence>
<comment type="subcellular location">
    <subcellularLocation>
        <location evidence="7">Cytoplasm</location>
    </subcellularLocation>
</comment>
<evidence type="ECO:0000256" key="2">
    <source>
        <dbReference type="ARBA" id="ARBA00022571"/>
    </source>
</evidence>
<reference evidence="10 11" key="1">
    <citation type="journal article" date="2015" name="Genome Announc.">
        <title>Expanding the biotechnology potential of lactobacilli through comparative genomics of 213 strains and associated genera.</title>
        <authorList>
            <person name="Sun Z."/>
            <person name="Harris H.M."/>
            <person name="McCann A."/>
            <person name="Guo C."/>
            <person name="Argimon S."/>
            <person name="Zhang W."/>
            <person name="Yang X."/>
            <person name="Jeffery I.B."/>
            <person name="Cooney J.C."/>
            <person name="Kagawa T.F."/>
            <person name="Liu W."/>
            <person name="Song Y."/>
            <person name="Salvetti E."/>
            <person name="Wrobel A."/>
            <person name="Rasinkangas P."/>
            <person name="Parkhill J."/>
            <person name="Rea M.C."/>
            <person name="O'Sullivan O."/>
            <person name="Ritari J."/>
            <person name="Douillard F.P."/>
            <person name="Paul Ross R."/>
            <person name="Yang R."/>
            <person name="Briner A.E."/>
            <person name="Felis G.E."/>
            <person name="de Vos W.M."/>
            <person name="Barrangou R."/>
            <person name="Klaenhammer T.R."/>
            <person name="Caufield P.W."/>
            <person name="Cui Y."/>
            <person name="Zhang H."/>
            <person name="O'Toole P.W."/>
        </authorList>
    </citation>
    <scope>NUCLEOTIDE SEQUENCE [LARGE SCALE GENOMIC DNA]</scope>
    <source>
        <strain evidence="10 11">DSM 14421</strain>
    </source>
</reference>
<sequence>MEVALVGITGYAGMVLYQLLQNHPNVTKIHIYDHNLNEPTELNTILPIFHDDHTEVLPYEDSDIVNDNQVAFFATPAGVTSKIASDYIEANFPVIDLSGDMRLNQSDYEHWYHKPAASQRDLDQAQYGLAEFELASGHSYIANPGCYATATLLGLAPLIQQHLIELNSIIVDAKSGTSGAGKALSPLTHFTQVNDNLQIYKPNTHQHIPEIVNELQSWDINVSAIQFMTTLIPITRGIMATIYAKAKPGVDGIMIDKAFSQTYNDKPFVHFLGEALPDIKQVVGTNNCDIGAIYNPATNTVTIDSVIDNLLKGAAGQAIQNFNQLFDYPESSGLNLQTFLP</sequence>
<dbReference type="CDD" id="cd23934">
    <property type="entry name" value="AGPR_1_C"/>
    <property type="match status" value="1"/>
</dbReference>
<evidence type="ECO:0000256" key="3">
    <source>
        <dbReference type="ARBA" id="ARBA00022605"/>
    </source>
</evidence>
<comment type="function">
    <text evidence="7">Catalyzes the NADPH-dependent reduction of N-acetyl-5-glutamyl phosphate to yield N-acetyl-L-glutamate 5-semialdehyde.</text>
</comment>
<dbReference type="InterPro" id="IPR000534">
    <property type="entry name" value="Semialdehyde_DH_NAD-bd"/>
</dbReference>
<evidence type="ECO:0000256" key="8">
    <source>
        <dbReference type="PROSITE-ProRule" id="PRU10010"/>
    </source>
</evidence>
<evidence type="ECO:0000256" key="6">
    <source>
        <dbReference type="ARBA" id="ARBA00050557"/>
    </source>
</evidence>
<dbReference type="PROSITE" id="PS01224">
    <property type="entry name" value="ARGC"/>
    <property type="match status" value="1"/>
</dbReference>
<dbReference type="InterPro" id="IPR023013">
    <property type="entry name" value="AGPR_AS"/>
</dbReference>
<dbReference type="STRING" id="1423739.FC85_GL000189"/>
<dbReference type="InterPro" id="IPR036291">
    <property type="entry name" value="NAD(P)-bd_dom_sf"/>
</dbReference>
<keyword evidence="7" id="KW-0963">Cytoplasm</keyword>
<dbReference type="GO" id="GO:0006526">
    <property type="term" value="P:L-arginine biosynthetic process"/>
    <property type="evidence" value="ECO:0007669"/>
    <property type="project" value="UniProtKB-UniRule"/>
</dbReference>
<evidence type="ECO:0000313" key="10">
    <source>
        <dbReference type="EMBL" id="KRL65364.1"/>
    </source>
</evidence>
<comment type="catalytic activity">
    <reaction evidence="6 7">
        <text>N-acetyl-L-glutamate 5-semialdehyde + phosphate + NADP(+) = N-acetyl-L-glutamyl 5-phosphate + NADPH + H(+)</text>
        <dbReference type="Rhea" id="RHEA:21588"/>
        <dbReference type="ChEBI" id="CHEBI:15378"/>
        <dbReference type="ChEBI" id="CHEBI:29123"/>
        <dbReference type="ChEBI" id="CHEBI:43474"/>
        <dbReference type="ChEBI" id="CHEBI:57783"/>
        <dbReference type="ChEBI" id="CHEBI:57936"/>
        <dbReference type="ChEBI" id="CHEBI:58349"/>
        <dbReference type="EC" id="1.2.1.38"/>
    </reaction>
</comment>
<organism evidence="10 11">
    <name type="scientific">Lentilactobacillus diolivorans DSM 14421</name>
    <dbReference type="NCBI Taxonomy" id="1423739"/>
    <lineage>
        <taxon>Bacteria</taxon>
        <taxon>Bacillati</taxon>
        <taxon>Bacillota</taxon>
        <taxon>Bacilli</taxon>
        <taxon>Lactobacillales</taxon>
        <taxon>Lactobacillaceae</taxon>
        <taxon>Lentilactobacillus</taxon>
    </lineage>
</organism>
<dbReference type="InterPro" id="IPR058924">
    <property type="entry name" value="AGPR_dimerisation_dom"/>
</dbReference>
<dbReference type="EC" id="1.2.1.38" evidence="7"/>
<dbReference type="RefSeq" id="WP_057864784.1">
    <property type="nucleotide sequence ID" value="NZ_AZEY01000068.1"/>
</dbReference>
<protein>
    <recommendedName>
        <fullName evidence="7">N-acetyl-gamma-glutamyl-phosphate reductase</fullName>
        <shortName evidence="7">AGPR</shortName>
        <ecNumber evidence="7">1.2.1.38</ecNumber>
    </recommendedName>
    <alternativeName>
        <fullName evidence="7">N-acetyl-glutamate semialdehyde dehydrogenase</fullName>
        <shortName evidence="7">NAGSA dehydrogenase</shortName>
    </alternativeName>
</protein>
<evidence type="ECO:0000256" key="1">
    <source>
        <dbReference type="ARBA" id="ARBA00004862"/>
    </source>
</evidence>
<dbReference type="HAMAP" id="MF_00150">
    <property type="entry name" value="ArgC_type1"/>
    <property type="match status" value="1"/>
</dbReference>
<dbReference type="Proteomes" id="UP000052013">
    <property type="component" value="Unassembled WGS sequence"/>
</dbReference>
<dbReference type="PANTHER" id="PTHR32338:SF10">
    <property type="entry name" value="N-ACETYL-GAMMA-GLUTAMYL-PHOSPHATE REDUCTASE, CHLOROPLASTIC-RELATED"/>
    <property type="match status" value="1"/>
</dbReference>
<evidence type="ECO:0000256" key="5">
    <source>
        <dbReference type="ARBA" id="ARBA00023002"/>
    </source>
</evidence>
<evidence type="ECO:0000259" key="9">
    <source>
        <dbReference type="SMART" id="SM00859"/>
    </source>
</evidence>
<dbReference type="GO" id="GO:0051287">
    <property type="term" value="F:NAD binding"/>
    <property type="evidence" value="ECO:0007669"/>
    <property type="project" value="InterPro"/>
</dbReference>
<comment type="similarity">
    <text evidence="7">Belongs to the NAGSA dehydrogenase family. Type 1 subfamily.</text>
</comment>
<dbReference type="Gene3D" id="3.40.50.720">
    <property type="entry name" value="NAD(P)-binding Rossmann-like Domain"/>
    <property type="match status" value="1"/>
</dbReference>
<keyword evidence="3 7" id="KW-0028">Amino-acid biosynthesis</keyword>
<dbReference type="SUPFAM" id="SSF51735">
    <property type="entry name" value="NAD(P)-binding Rossmann-fold domains"/>
    <property type="match status" value="1"/>
</dbReference>
<feature type="active site" evidence="7 8">
    <location>
        <position position="146"/>
    </location>
</feature>